<dbReference type="Pfam" id="PF07608">
    <property type="entry name" value="DUF1571"/>
    <property type="match status" value="1"/>
</dbReference>
<feature type="region of interest" description="Disordered" evidence="1">
    <location>
        <begin position="30"/>
        <end position="50"/>
    </location>
</feature>
<feature type="compositionally biased region" description="Polar residues" evidence="1">
    <location>
        <begin position="30"/>
        <end position="45"/>
    </location>
</feature>
<dbReference type="EMBL" id="CP036271">
    <property type="protein sequence ID" value="QDT54034.1"/>
    <property type="molecule type" value="Genomic_DNA"/>
</dbReference>
<accession>A0A517SD30</accession>
<dbReference type="KEGG" id="ccos:Pan44_20610"/>
<evidence type="ECO:0000313" key="2">
    <source>
        <dbReference type="EMBL" id="QDT54034.1"/>
    </source>
</evidence>
<dbReference type="AlphaFoldDB" id="A0A517SD30"/>
<dbReference type="InParanoid" id="A0A517SD30"/>
<evidence type="ECO:0008006" key="4">
    <source>
        <dbReference type="Google" id="ProtNLM"/>
    </source>
</evidence>
<gene>
    <name evidence="2" type="ORF">Pan44_20610</name>
</gene>
<dbReference type="InterPro" id="IPR011465">
    <property type="entry name" value="DUF1571"/>
</dbReference>
<evidence type="ECO:0000256" key="1">
    <source>
        <dbReference type="SAM" id="MobiDB-lite"/>
    </source>
</evidence>
<evidence type="ECO:0000313" key="3">
    <source>
        <dbReference type="Proteomes" id="UP000315700"/>
    </source>
</evidence>
<reference evidence="2 3" key="1">
    <citation type="submission" date="2019-02" db="EMBL/GenBank/DDBJ databases">
        <title>Deep-cultivation of Planctomycetes and their phenomic and genomic characterization uncovers novel biology.</title>
        <authorList>
            <person name="Wiegand S."/>
            <person name="Jogler M."/>
            <person name="Boedeker C."/>
            <person name="Pinto D."/>
            <person name="Vollmers J."/>
            <person name="Rivas-Marin E."/>
            <person name="Kohn T."/>
            <person name="Peeters S.H."/>
            <person name="Heuer A."/>
            <person name="Rast P."/>
            <person name="Oberbeckmann S."/>
            <person name="Bunk B."/>
            <person name="Jeske O."/>
            <person name="Meyerdierks A."/>
            <person name="Storesund J.E."/>
            <person name="Kallscheuer N."/>
            <person name="Luecker S."/>
            <person name="Lage O.M."/>
            <person name="Pohl T."/>
            <person name="Merkel B.J."/>
            <person name="Hornburger P."/>
            <person name="Mueller R.-W."/>
            <person name="Bruemmer F."/>
            <person name="Labrenz M."/>
            <person name="Spormann A.M."/>
            <person name="Op den Camp H."/>
            <person name="Overmann J."/>
            <person name="Amann R."/>
            <person name="Jetten M.S.M."/>
            <person name="Mascher T."/>
            <person name="Medema M.H."/>
            <person name="Devos D.P."/>
            <person name="Kaster A.-K."/>
            <person name="Ovreas L."/>
            <person name="Rohde M."/>
            <person name="Galperin M.Y."/>
            <person name="Jogler C."/>
        </authorList>
    </citation>
    <scope>NUCLEOTIDE SEQUENCE [LARGE SCALE GENOMIC DNA]</scope>
    <source>
        <strain evidence="2 3">Pan44</strain>
    </source>
</reference>
<keyword evidence="3" id="KW-1185">Reference proteome</keyword>
<protein>
    <recommendedName>
        <fullName evidence="4">DUF1571 domain-containing protein</fullName>
    </recommendedName>
</protein>
<proteinExistence type="predicted"/>
<organism evidence="2 3">
    <name type="scientific">Caulifigura coniformis</name>
    <dbReference type="NCBI Taxonomy" id="2527983"/>
    <lineage>
        <taxon>Bacteria</taxon>
        <taxon>Pseudomonadati</taxon>
        <taxon>Planctomycetota</taxon>
        <taxon>Planctomycetia</taxon>
        <taxon>Planctomycetales</taxon>
        <taxon>Planctomycetaceae</taxon>
        <taxon>Caulifigura</taxon>
    </lineage>
</organism>
<name>A0A517SD30_9PLAN</name>
<dbReference type="Proteomes" id="UP000315700">
    <property type="component" value="Chromosome"/>
</dbReference>
<sequence>MFMALAFAARSTALRRVCALALVLSGSHVQGQSLNAPSPTAQASASGHKYPPVDERHPLAPALKLARASRKSLDSVRDYQCVFIKRELLNGAVVTQTMEMKFREEPFSVYLKNQEPNPGREILFVYGQNDNKLLAHEGSGLKSLVGTVPLAIDAPQVRAENRHPITEIGMRKLIDKVIAQWEYEGQFGETNVQYYPDAKIGGMSCPAIECTHPQPRRQFPFHVTRLYIDAQANLPVRIENYGYPAASGQEPPLVEEFTYVKVRTNVGLANEDFSAKNPAYKF</sequence>